<accession>A0A225E9D2</accession>
<feature type="transmembrane region" description="Helical" evidence="2">
    <location>
        <begin position="53"/>
        <end position="73"/>
    </location>
</feature>
<keyword evidence="5" id="KW-1185">Reference proteome</keyword>
<gene>
    <name evidence="4" type="ORF">FRUB_01047</name>
</gene>
<feature type="region of interest" description="Disordered" evidence="1">
    <location>
        <begin position="281"/>
        <end position="332"/>
    </location>
</feature>
<dbReference type="InterPro" id="IPR027417">
    <property type="entry name" value="P-loop_NTPase"/>
</dbReference>
<dbReference type="GO" id="GO:0030488">
    <property type="term" value="P:tRNA methylation"/>
    <property type="evidence" value="ECO:0007669"/>
    <property type="project" value="TreeGrafter"/>
</dbReference>
<dbReference type="EMBL" id="NIDE01000001">
    <property type="protein sequence ID" value="OWK47348.1"/>
    <property type="molecule type" value="Genomic_DNA"/>
</dbReference>
<dbReference type="GO" id="GO:0002098">
    <property type="term" value="P:tRNA wobble uridine modification"/>
    <property type="evidence" value="ECO:0007669"/>
    <property type="project" value="TreeGrafter"/>
</dbReference>
<dbReference type="Proteomes" id="UP000214646">
    <property type="component" value="Unassembled WGS sequence"/>
</dbReference>
<dbReference type="PANTHER" id="PTHR42714:SF2">
    <property type="entry name" value="TRNA MODIFICATION GTPASE GTPBP3, MITOCHONDRIAL"/>
    <property type="match status" value="1"/>
</dbReference>
<feature type="compositionally biased region" description="Low complexity" evidence="1">
    <location>
        <begin position="314"/>
        <end position="332"/>
    </location>
</feature>
<dbReference type="AlphaFoldDB" id="A0A225E9D2"/>
<evidence type="ECO:0000256" key="2">
    <source>
        <dbReference type="SAM" id="Phobius"/>
    </source>
</evidence>
<reference evidence="5" key="1">
    <citation type="submission" date="2017-06" db="EMBL/GenBank/DDBJ databases">
        <title>Genome analysis of Fimbriiglobus ruber SP5, the first member of the order Planctomycetales with confirmed chitinolytic capability.</title>
        <authorList>
            <person name="Ravin N.V."/>
            <person name="Rakitin A.L."/>
            <person name="Ivanova A.A."/>
            <person name="Beletsky A.V."/>
            <person name="Kulichevskaya I.S."/>
            <person name="Mardanov A.V."/>
            <person name="Dedysh S.N."/>
        </authorList>
    </citation>
    <scope>NUCLEOTIDE SEQUENCE [LARGE SCALE GENOMIC DNA]</scope>
    <source>
        <strain evidence="5">SP5</strain>
    </source>
</reference>
<name>A0A225E9D2_9BACT</name>
<feature type="domain" description="G" evidence="3">
    <location>
        <begin position="334"/>
        <end position="424"/>
    </location>
</feature>
<dbReference type="InterPro" id="IPR006073">
    <property type="entry name" value="GTP-bd"/>
</dbReference>
<proteinExistence type="predicted"/>
<evidence type="ECO:0000313" key="4">
    <source>
        <dbReference type="EMBL" id="OWK47348.1"/>
    </source>
</evidence>
<dbReference type="PANTHER" id="PTHR42714">
    <property type="entry name" value="TRNA MODIFICATION GTPASE GTPBP3"/>
    <property type="match status" value="1"/>
</dbReference>
<sequence length="571" mass="61647">MPLERPPENGTMISLIPTRIKLRVSLVTVLAVAPVLFLTAAGAYHLWDRGWSFVAYWPMFACWFASYLLMWYWTRRSKVVVRGAAADPLPGYWTDRDKRAWELVEAQVDAVKTVTADQLSDLKRYAAEAQDLALQIARVYNPTATDPFGHLTLPEILACGELIAHDMNKLVDKYVPGSHLLTVNDIQRLRDAVDTATDWYPRLRNIYWAVSAVFDPIKVGLQVAATKAGLAPASKGFQQNVMMWFQTTYTRELGRYLIELNSGRLKVGAKRYQELMALHQVPPLGEPGTAPHQEHAGSGPDTGSPAPSAPPEPSGSSSGSPSESPNGETVPPVTVAVVGPVKAGKSSLVNTLLGDRRAGTDVLPLTAGVTKYQLRQPGLPELCLLDSAGFGQAGPTDADVAAAVEAARHADVMLLVVPARSAARKPEVDFLDRIRAGVAATPNLKLPPVLLVLSHVDLLSPAMEWAPPYDWEAGSRPKEVQIREACAAAREQFGANVLSVIPVCTAAGKELGVRDELLTTIAGLLGEARGVGLLRALHLEALAGRTKKVVRQLVNAGGQLLKAYLESSRKS</sequence>
<keyword evidence="2" id="KW-1133">Transmembrane helix</keyword>
<evidence type="ECO:0000256" key="1">
    <source>
        <dbReference type="SAM" id="MobiDB-lite"/>
    </source>
</evidence>
<organism evidence="4 5">
    <name type="scientific">Fimbriiglobus ruber</name>
    <dbReference type="NCBI Taxonomy" id="1908690"/>
    <lineage>
        <taxon>Bacteria</taxon>
        <taxon>Pseudomonadati</taxon>
        <taxon>Planctomycetota</taxon>
        <taxon>Planctomycetia</taxon>
        <taxon>Gemmatales</taxon>
        <taxon>Gemmataceae</taxon>
        <taxon>Fimbriiglobus</taxon>
    </lineage>
</organism>
<keyword evidence="2" id="KW-0472">Membrane</keyword>
<dbReference type="Pfam" id="PF01926">
    <property type="entry name" value="MMR_HSR1"/>
    <property type="match status" value="1"/>
</dbReference>
<feature type="transmembrane region" description="Helical" evidence="2">
    <location>
        <begin position="24"/>
        <end position="47"/>
    </location>
</feature>
<evidence type="ECO:0000259" key="3">
    <source>
        <dbReference type="Pfam" id="PF01926"/>
    </source>
</evidence>
<keyword evidence="2" id="KW-0812">Transmembrane</keyword>
<dbReference type="GO" id="GO:0005525">
    <property type="term" value="F:GTP binding"/>
    <property type="evidence" value="ECO:0007669"/>
    <property type="project" value="InterPro"/>
</dbReference>
<evidence type="ECO:0000313" key="5">
    <source>
        <dbReference type="Proteomes" id="UP000214646"/>
    </source>
</evidence>
<dbReference type="SUPFAM" id="SSF52540">
    <property type="entry name" value="P-loop containing nucleoside triphosphate hydrolases"/>
    <property type="match status" value="1"/>
</dbReference>
<dbReference type="GO" id="GO:0005829">
    <property type="term" value="C:cytosol"/>
    <property type="evidence" value="ECO:0007669"/>
    <property type="project" value="TreeGrafter"/>
</dbReference>
<comment type="caution">
    <text evidence="4">The sequence shown here is derived from an EMBL/GenBank/DDBJ whole genome shotgun (WGS) entry which is preliminary data.</text>
</comment>
<dbReference type="Gene3D" id="3.40.50.300">
    <property type="entry name" value="P-loop containing nucleotide triphosphate hydrolases"/>
    <property type="match status" value="1"/>
</dbReference>
<protein>
    <recommendedName>
        <fullName evidence="3">G domain-containing protein</fullName>
    </recommendedName>
</protein>